<dbReference type="InterPro" id="IPR054471">
    <property type="entry name" value="GPIID_WHD"/>
</dbReference>
<feature type="domain" description="Nephrocystin 3-like N-terminal" evidence="5">
    <location>
        <begin position="62"/>
        <end position="235"/>
    </location>
</feature>
<dbReference type="InterPro" id="IPR036770">
    <property type="entry name" value="Ankyrin_rpt-contain_sf"/>
</dbReference>
<evidence type="ECO:0008006" key="8">
    <source>
        <dbReference type="Google" id="ProtNLM"/>
    </source>
</evidence>
<dbReference type="Gene3D" id="3.40.50.300">
    <property type="entry name" value="P-loop containing nucleotide triphosphate hydrolases"/>
    <property type="match status" value="1"/>
</dbReference>
<dbReference type="Pfam" id="PF23239">
    <property type="entry name" value="DUF7069"/>
    <property type="match status" value="1"/>
</dbReference>
<dbReference type="PROSITE" id="PS50088">
    <property type="entry name" value="ANK_REPEAT"/>
    <property type="match status" value="1"/>
</dbReference>
<evidence type="ECO:0000313" key="7">
    <source>
        <dbReference type="Proteomes" id="UP001345013"/>
    </source>
</evidence>
<evidence type="ECO:0000259" key="3">
    <source>
        <dbReference type="Pfam" id="PF22939"/>
    </source>
</evidence>
<dbReference type="InterPro" id="IPR056884">
    <property type="entry name" value="NPHP3-like_N"/>
</dbReference>
<gene>
    <name evidence="6" type="ORF">LTR24_008838</name>
</gene>
<dbReference type="Pfam" id="PF22939">
    <property type="entry name" value="WHD_GPIID"/>
    <property type="match status" value="1"/>
</dbReference>
<accession>A0ABR0JYS2</accession>
<dbReference type="Pfam" id="PF24883">
    <property type="entry name" value="NPHP3_N"/>
    <property type="match status" value="1"/>
</dbReference>
<evidence type="ECO:0000313" key="6">
    <source>
        <dbReference type="EMBL" id="KAK5079904.1"/>
    </source>
</evidence>
<dbReference type="SMART" id="SM00248">
    <property type="entry name" value="ANK"/>
    <property type="match status" value="4"/>
</dbReference>
<feature type="repeat" description="ANK" evidence="2">
    <location>
        <begin position="684"/>
        <end position="716"/>
    </location>
</feature>
<name>A0ABR0JYS2_9EURO</name>
<comment type="caution">
    <text evidence="6">The sequence shown here is derived from an EMBL/GenBank/DDBJ whole genome shotgun (WGS) entry which is preliminary data.</text>
</comment>
<dbReference type="InterPro" id="IPR027417">
    <property type="entry name" value="P-loop_NTPase"/>
</dbReference>
<dbReference type="InterPro" id="IPR002110">
    <property type="entry name" value="Ankyrin_rpt"/>
</dbReference>
<dbReference type="Proteomes" id="UP001345013">
    <property type="component" value="Unassembled WGS sequence"/>
</dbReference>
<keyword evidence="2" id="KW-0040">ANK repeat</keyword>
<dbReference type="InterPro" id="IPR055497">
    <property type="entry name" value="DUF7069"/>
</dbReference>
<dbReference type="Gene3D" id="1.25.40.20">
    <property type="entry name" value="Ankyrin repeat-containing domain"/>
    <property type="match status" value="2"/>
</dbReference>
<evidence type="ECO:0000259" key="4">
    <source>
        <dbReference type="Pfam" id="PF23239"/>
    </source>
</evidence>
<dbReference type="SUPFAM" id="SSF48403">
    <property type="entry name" value="Ankyrin repeat"/>
    <property type="match status" value="1"/>
</dbReference>
<evidence type="ECO:0000259" key="5">
    <source>
        <dbReference type="Pfam" id="PF24883"/>
    </source>
</evidence>
<dbReference type="Pfam" id="PF12796">
    <property type="entry name" value="Ank_2"/>
    <property type="match status" value="1"/>
</dbReference>
<keyword evidence="7" id="KW-1185">Reference proteome</keyword>
<dbReference type="EMBL" id="JAVRRG010000165">
    <property type="protein sequence ID" value="KAK5079904.1"/>
    <property type="molecule type" value="Genomic_DNA"/>
</dbReference>
<dbReference type="PANTHER" id="PTHR10039:SF14">
    <property type="entry name" value="NACHT DOMAIN-CONTAINING PROTEIN"/>
    <property type="match status" value="1"/>
</dbReference>
<protein>
    <recommendedName>
        <fullName evidence="8">NACHT domain-containing protein</fullName>
    </recommendedName>
</protein>
<keyword evidence="1" id="KW-0677">Repeat</keyword>
<reference evidence="6 7" key="1">
    <citation type="submission" date="2023-08" db="EMBL/GenBank/DDBJ databases">
        <title>Black Yeasts Isolated from many extreme environments.</title>
        <authorList>
            <person name="Coleine C."/>
            <person name="Stajich J.E."/>
            <person name="Selbmann L."/>
        </authorList>
    </citation>
    <scope>NUCLEOTIDE SEQUENCE [LARGE SCALE GENOMIC DNA]</scope>
    <source>
        <strain evidence="6 7">CCFEE 5885</strain>
    </source>
</reference>
<organism evidence="6 7">
    <name type="scientific">Lithohypha guttulata</name>
    <dbReference type="NCBI Taxonomy" id="1690604"/>
    <lineage>
        <taxon>Eukaryota</taxon>
        <taxon>Fungi</taxon>
        <taxon>Dikarya</taxon>
        <taxon>Ascomycota</taxon>
        <taxon>Pezizomycotina</taxon>
        <taxon>Eurotiomycetes</taxon>
        <taxon>Chaetothyriomycetidae</taxon>
        <taxon>Chaetothyriales</taxon>
        <taxon>Trichomeriaceae</taxon>
        <taxon>Lithohypha</taxon>
    </lineage>
</organism>
<proteinExistence type="predicted"/>
<evidence type="ECO:0000256" key="1">
    <source>
        <dbReference type="ARBA" id="ARBA00022737"/>
    </source>
</evidence>
<feature type="domain" description="DUF7069" evidence="4">
    <location>
        <begin position="265"/>
        <end position="315"/>
    </location>
</feature>
<sequence length="759" mass="86183">MALQGNVGHVFPRVNAKGNARVHLGDVHNHIELSNDQQKCHQAFKTSNYEQYKNVNPERAPDTCNWVTEHPTFKRWHESDCDELLWVSADPGCGKSVLSRYLVDAWLPQQSYDTVCYYFFKDNDEQSRLAPALAAILHQLFGLRRDLIQPCALSAWCATGDRISEEATQMWRILEDLKDTDPESRGPLVICVIDALDECRDNDRRQLIEFLCRLHANRSARTQDHAILKIMVTSRPYDSVERWFSGVSRQFPQIRLRGEDENDPINNEINLVIQHNVHRLAQEYNLMQGTKDRLLGVLLDMKHRTYLWLHLAIEDIREALQLGLLPDTVEVDAVPSSVEDAYERILAKVKAKQIPVVKRILKLIIAARRPLATEEVAIALALASRSDNDNSPELYVNAVHVEKQIREWCGLFVFIRDSKVFLIHQTAKEFLLTSLDVALASGTNWRGCMMQSDCELEMARAAVRYLLLDRFTCKAGNLFKRPGEPHIVSPKPDVRERADFFKYSAEHWAADIKHAGINETHIIVEQTARLCATRATHSDSWFNHWQYCKGRYVDELLEHHVAVLVGSLATLVYLYKTRGFDLDAATEKDQTALACALRFPHEEIIQVLLEWGTRVRWIDLQATARGRVDSGIFQVLFKRIPEHEMHDVTAVLSTLQTAVLYGNSKVVEILLKSGLIDRTNPIFSHADTLIYACRGGHAKMVQLLLEHGCDANVVNPAGDGALDWAMLGGSDTEIVRMLRAKGALTRSERAESEPESEPG</sequence>
<feature type="domain" description="GPI inositol-deacylase winged helix" evidence="3">
    <location>
        <begin position="343"/>
        <end position="433"/>
    </location>
</feature>
<evidence type="ECO:0000256" key="2">
    <source>
        <dbReference type="PROSITE-ProRule" id="PRU00023"/>
    </source>
</evidence>
<dbReference type="PANTHER" id="PTHR10039">
    <property type="entry name" value="AMELOGENIN"/>
    <property type="match status" value="1"/>
</dbReference>